<evidence type="ECO:0008006" key="5">
    <source>
        <dbReference type="Google" id="ProtNLM"/>
    </source>
</evidence>
<comment type="caution">
    <text evidence="3">The sequence shown here is derived from an EMBL/GenBank/DDBJ whole genome shotgun (WGS) entry which is preliminary data.</text>
</comment>
<feature type="compositionally biased region" description="Basic and acidic residues" evidence="1">
    <location>
        <begin position="70"/>
        <end position="79"/>
    </location>
</feature>
<evidence type="ECO:0000313" key="4">
    <source>
        <dbReference type="Proteomes" id="UP000185891"/>
    </source>
</evidence>
<dbReference type="Proteomes" id="UP000185891">
    <property type="component" value="Unassembled WGS sequence"/>
</dbReference>
<dbReference type="EMBL" id="MFAA01000019">
    <property type="protein sequence ID" value="OGD68946.1"/>
    <property type="molecule type" value="Genomic_DNA"/>
</dbReference>
<evidence type="ECO:0000313" key="3">
    <source>
        <dbReference type="EMBL" id="OGD68946.1"/>
    </source>
</evidence>
<sequence length="468" mass="52083">MSKNILQDVMPPKKRTIRDIPLSDKKNKEVIHAEIPREESVYNLNKSFDGINRGPNNSNTNITEPPVSHDNSDGFESSKETNSGDSSKLKWWLIIIAIVVVAGFVLSAIFSGAKINVFPKQEKMNFNADLKALKSASTTDSVVLGIVFQQISVESETSKTSNNFTEKEVAKKASGEIAIFNEYEATPQRLVINTRFETSNGLIFRIPKSVTVPGKTVDASGKTIPGSIVVTVFADETGEEYNVGLSDFTVPGFKGTDRYSKFYAKSKTPMSGGYSGKMKVVSDDESKVLVEQMKTDLTKELKEKIYAQVPEGFVLYDGGIYLNFEQKDNIDQGDSVKIVEKGVLTAVIFDKNLLSNYIADSVISDTERGNVEIVNIEDLNFEILEKDYVDLSQDEEFDFSMNGEAHFAWVIDEEKLKNDLSGQPKKNVPTIISGYKGIDNAEVSLSPFWRRSLPKNIDRIEIKRDLGQ</sequence>
<proteinExistence type="predicted"/>
<accession>A0A1F5ENX7</accession>
<keyword evidence="2" id="KW-0472">Membrane</keyword>
<organism evidence="3 4">
    <name type="scientific">Candidatus Campbellbacteria bacterium RIFCSPHIGHO2_12_FULL_35_10</name>
    <dbReference type="NCBI Taxonomy" id="1797578"/>
    <lineage>
        <taxon>Bacteria</taxon>
        <taxon>Candidatus Campbelliibacteriota</taxon>
    </lineage>
</organism>
<evidence type="ECO:0000256" key="2">
    <source>
        <dbReference type="SAM" id="Phobius"/>
    </source>
</evidence>
<name>A0A1F5ENX7_9BACT</name>
<feature type="region of interest" description="Disordered" evidence="1">
    <location>
        <begin position="1"/>
        <end position="21"/>
    </location>
</feature>
<feature type="region of interest" description="Disordered" evidence="1">
    <location>
        <begin position="50"/>
        <end position="84"/>
    </location>
</feature>
<keyword evidence="2" id="KW-1133">Transmembrane helix</keyword>
<feature type="transmembrane region" description="Helical" evidence="2">
    <location>
        <begin position="91"/>
        <end position="113"/>
    </location>
</feature>
<dbReference type="AlphaFoldDB" id="A0A1F5ENX7"/>
<gene>
    <name evidence="3" type="ORF">A3E89_01730</name>
</gene>
<protein>
    <recommendedName>
        <fullName evidence="5">Baseplate protein J-like domain-containing protein</fullName>
    </recommendedName>
</protein>
<evidence type="ECO:0000256" key="1">
    <source>
        <dbReference type="SAM" id="MobiDB-lite"/>
    </source>
</evidence>
<reference evidence="3 4" key="1">
    <citation type="journal article" date="2016" name="Nat. Commun.">
        <title>Thousands of microbial genomes shed light on interconnected biogeochemical processes in an aquifer system.</title>
        <authorList>
            <person name="Anantharaman K."/>
            <person name="Brown C.T."/>
            <person name="Hug L.A."/>
            <person name="Sharon I."/>
            <person name="Castelle C.J."/>
            <person name="Probst A.J."/>
            <person name="Thomas B.C."/>
            <person name="Singh A."/>
            <person name="Wilkins M.J."/>
            <person name="Karaoz U."/>
            <person name="Brodie E.L."/>
            <person name="Williams K.H."/>
            <person name="Hubbard S.S."/>
            <person name="Banfield J.F."/>
        </authorList>
    </citation>
    <scope>NUCLEOTIDE SEQUENCE [LARGE SCALE GENOMIC DNA]</scope>
</reference>
<feature type="compositionally biased region" description="Polar residues" evidence="1">
    <location>
        <begin position="54"/>
        <end position="63"/>
    </location>
</feature>
<keyword evidence="2" id="KW-0812">Transmembrane</keyword>